<protein>
    <submittedName>
        <fullName evidence="2">Uncharacterized protein</fullName>
    </submittedName>
</protein>
<organism evidence="2 3">
    <name type="scientific">Dreissena polymorpha</name>
    <name type="common">Zebra mussel</name>
    <name type="synonym">Mytilus polymorpha</name>
    <dbReference type="NCBI Taxonomy" id="45954"/>
    <lineage>
        <taxon>Eukaryota</taxon>
        <taxon>Metazoa</taxon>
        <taxon>Spiralia</taxon>
        <taxon>Lophotrochozoa</taxon>
        <taxon>Mollusca</taxon>
        <taxon>Bivalvia</taxon>
        <taxon>Autobranchia</taxon>
        <taxon>Heteroconchia</taxon>
        <taxon>Euheterodonta</taxon>
        <taxon>Imparidentia</taxon>
        <taxon>Neoheterodontei</taxon>
        <taxon>Myida</taxon>
        <taxon>Dreissenoidea</taxon>
        <taxon>Dreissenidae</taxon>
        <taxon>Dreissena</taxon>
    </lineage>
</organism>
<reference evidence="2" key="1">
    <citation type="journal article" date="2019" name="bioRxiv">
        <title>The Genome of the Zebra Mussel, Dreissena polymorpha: A Resource for Invasive Species Research.</title>
        <authorList>
            <person name="McCartney M.A."/>
            <person name="Auch B."/>
            <person name="Kono T."/>
            <person name="Mallez S."/>
            <person name="Zhang Y."/>
            <person name="Obille A."/>
            <person name="Becker A."/>
            <person name="Abrahante J.E."/>
            <person name="Garbe J."/>
            <person name="Badalamenti J.P."/>
            <person name="Herman A."/>
            <person name="Mangelson H."/>
            <person name="Liachko I."/>
            <person name="Sullivan S."/>
            <person name="Sone E.D."/>
            <person name="Koren S."/>
            <person name="Silverstein K.A.T."/>
            <person name="Beckman K.B."/>
            <person name="Gohl D.M."/>
        </authorList>
    </citation>
    <scope>NUCLEOTIDE SEQUENCE</scope>
    <source>
        <strain evidence="2">Duluth1</strain>
        <tissue evidence="2">Whole animal</tissue>
    </source>
</reference>
<name>A0A9D4CHW4_DREPO</name>
<sequence length="69" mass="7821">MYRIPRTACNGVARRRSHDHERRDPGLRCWFRNPSKNKCQSNGDCAGKPCVDSAIVKEADTKSSRSVED</sequence>
<accession>A0A9D4CHW4</accession>
<keyword evidence="3" id="KW-1185">Reference proteome</keyword>
<gene>
    <name evidence="2" type="ORF">DPMN_051057</name>
</gene>
<dbReference type="EMBL" id="JAIWYP010000012">
    <property type="protein sequence ID" value="KAH3725222.1"/>
    <property type="molecule type" value="Genomic_DNA"/>
</dbReference>
<dbReference type="Proteomes" id="UP000828390">
    <property type="component" value="Unassembled WGS sequence"/>
</dbReference>
<evidence type="ECO:0000313" key="3">
    <source>
        <dbReference type="Proteomes" id="UP000828390"/>
    </source>
</evidence>
<evidence type="ECO:0000313" key="2">
    <source>
        <dbReference type="EMBL" id="KAH3725222.1"/>
    </source>
</evidence>
<dbReference type="AlphaFoldDB" id="A0A9D4CHW4"/>
<reference evidence="2" key="2">
    <citation type="submission" date="2020-11" db="EMBL/GenBank/DDBJ databases">
        <authorList>
            <person name="McCartney M.A."/>
            <person name="Auch B."/>
            <person name="Kono T."/>
            <person name="Mallez S."/>
            <person name="Becker A."/>
            <person name="Gohl D.M."/>
            <person name="Silverstein K.A.T."/>
            <person name="Koren S."/>
            <person name="Bechman K.B."/>
            <person name="Herman A."/>
            <person name="Abrahante J.E."/>
            <person name="Garbe J."/>
        </authorList>
    </citation>
    <scope>NUCLEOTIDE SEQUENCE</scope>
    <source>
        <strain evidence="2">Duluth1</strain>
        <tissue evidence="2">Whole animal</tissue>
    </source>
</reference>
<feature type="region of interest" description="Disordered" evidence="1">
    <location>
        <begin position="1"/>
        <end position="24"/>
    </location>
</feature>
<evidence type="ECO:0000256" key="1">
    <source>
        <dbReference type="SAM" id="MobiDB-lite"/>
    </source>
</evidence>
<proteinExistence type="predicted"/>
<comment type="caution">
    <text evidence="2">The sequence shown here is derived from an EMBL/GenBank/DDBJ whole genome shotgun (WGS) entry which is preliminary data.</text>
</comment>